<dbReference type="Proteomes" id="UP000585474">
    <property type="component" value="Unassembled WGS sequence"/>
</dbReference>
<evidence type="ECO:0000313" key="4">
    <source>
        <dbReference type="Proteomes" id="UP000585474"/>
    </source>
</evidence>
<proteinExistence type="predicted"/>
<dbReference type="GO" id="GO:0008237">
    <property type="term" value="F:metallopeptidase activity"/>
    <property type="evidence" value="ECO:0007669"/>
    <property type="project" value="InterPro"/>
</dbReference>
<dbReference type="PANTHER" id="PTHR10410">
    <property type="entry name" value="EUKARYOTIC TRANSLATION INITIATION FACTOR 3 -RELATED"/>
    <property type="match status" value="1"/>
</dbReference>
<sequence length="486" mass="52998">MSLTSVKMSDDVWLTCLTHALSTETEEIMGLLLGDIQQSKNGSVTALIWGALPQPRSDRQKDRVETNPEQLTAASVQAEISFPHVRTQAMYQLLDSGFIGLIFSCFSEDVHKVGRIQVIAFQSLDGKQNQMLRAVPLSPVNRSAIIDLESSLSSSENASTRLGLARIESLEQDTGDSRATAGAFKGGGRSSDLGGFFANADGSYQGKERMGGNYRIDNLDNSVTDIDPMDMSESMQEAMHRSNLDISFVLGGAYLPTGKNAALNLCREISPISVLKFILSPSYLVESCKVVANLPENRESALLPRKLVGNSPRSRRKLAPISSETRSQQSIADGGYGCLVGAPIGHRWCDGGEFVRKEIPLYVLPTLSLLKLDCPLASFTDLQHVLYEEERTAYNQAILQNMSLSPAINALQDRLRENEIRLAMLTDETKILETEAFKGSDSSLVSPRNVPPHGLRGSASFGHRDLYSPPESVGMRSPGSRSRKGS</sequence>
<name>A0A7J0GB03_9ERIC</name>
<reference evidence="3 4" key="1">
    <citation type="submission" date="2019-07" db="EMBL/GenBank/DDBJ databases">
        <title>De Novo Assembly of kiwifruit Actinidia rufa.</title>
        <authorList>
            <person name="Sugita-Konishi S."/>
            <person name="Sato K."/>
            <person name="Mori E."/>
            <person name="Abe Y."/>
            <person name="Kisaki G."/>
            <person name="Hamano K."/>
            <person name="Suezawa K."/>
            <person name="Otani M."/>
            <person name="Fukuda T."/>
            <person name="Manabe T."/>
            <person name="Gomi K."/>
            <person name="Tabuchi M."/>
            <person name="Akimitsu K."/>
            <person name="Kataoka I."/>
        </authorList>
    </citation>
    <scope>NUCLEOTIDE SEQUENCE [LARGE SCALE GENOMIC DNA]</scope>
    <source>
        <strain evidence="4">cv. Fuchu</strain>
    </source>
</reference>
<accession>A0A7J0GB03</accession>
<dbReference type="AlphaFoldDB" id="A0A7J0GB03"/>
<dbReference type="Pfam" id="PF01398">
    <property type="entry name" value="JAB"/>
    <property type="match status" value="1"/>
</dbReference>
<dbReference type="OrthoDB" id="446074at2759"/>
<keyword evidence="4" id="KW-1185">Reference proteome</keyword>
<feature type="domain" description="JAB1/MPN/MOV34 metalloenzyme" evidence="2">
    <location>
        <begin position="3"/>
        <end position="69"/>
    </location>
</feature>
<gene>
    <name evidence="3" type="ORF">Acr_19g0009070</name>
</gene>
<evidence type="ECO:0000256" key="1">
    <source>
        <dbReference type="SAM" id="MobiDB-lite"/>
    </source>
</evidence>
<dbReference type="EMBL" id="BJWL01000019">
    <property type="protein sequence ID" value="GFZ07970.1"/>
    <property type="molecule type" value="Genomic_DNA"/>
</dbReference>
<dbReference type="Gene3D" id="3.40.140.10">
    <property type="entry name" value="Cytidine Deaminase, domain 2"/>
    <property type="match status" value="2"/>
</dbReference>
<dbReference type="InterPro" id="IPR050242">
    <property type="entry name" value="JAMM_MPN+_peptidase_M67A"/>
</dbReference>
<dbReference type="InterPro" id="IPR000555">
    <property type="entry name" value="JAMM/MPN+_dom"/>
</dbReference>
<evidence type="ECO:0000313" key="3">
    <source>
        <dbReference type="EMBL" id="GFZ07970.1"/>
    </source>
</evidence>
<feature type="region of interest" description="Disordered" evidence="1">
    <location>
        <begin position="441"/>
        <end position="486"/>
    </location>
</feature>
<evidence type="ECO:0000259" key="2">
    <source>
        <dbReference type="Pfam" id="PF01398"/>
    </source>
</evidence>
<organism evidence="3 4">
    <name type="scientific">Actinidia rufa</name>
    <dbReference type="NCBI Taxonomy" id="165716"/>
    <lineage>
        <taxon>Eukaryota</taxon>
        <taxon>Viridiplantae</taxon>
        <taxon>Streptophyta</taxon>
        <taxon>Embryophyta</taxon>
        <taxon>Tracheophyta</taxon>
        <taxon>Spermatophyta</taxon>
        <taxon>Magnoliopsida</taxon>
        <taxon>eudicotyledons</taxon>
        <taxon>Gunneridae</taxon>
        <taxon>Pentapetalae</taxon>
        <taxon>asterids</taxon>
        <taxon>Ericales</taxon>
        <taxon>Actinidiaceae</taxon>
        <taxon>Actinidia</taxon>
    </lineage>
</organism>
<comment type="caution">
    <text evidence="3">The sequence shown here is derived from an EMBL/GenBank/DDBJ whole genome shotgun (WGS) entry which is preliminary data.</text>
</comment>
<protein>
    <submittedName>
        <fullName evidence="3">Mov34/MPN/PAD-1 family protein</fullName>
    </submittedName>
</protein>